<organism evidence="2 3">
    <name type="scientific">Agaribacter marinus</name>
    <dbReference type="NCBI Taxonomy" id="1431249"/>
    <lineage>
        <taxon>Bacteria</taxon>
        <taxon>Pseudomonadati</taxon>
        <taxon>Pseudomonadota</taxon>
        <taxon>Gammaproteobacteria</taxon>
        <taxon>Alteromonadales</taxon>
        <taxon>Alteromonadaceae</taxon>
        <taxon>Agaribacter</taxon>
    </lineage>
</organism>
<dbReference type="AlphaFoldDB" id="A0AA37WJ22"/>
<evidence type="ECO:0000313" key="2">
    <source>
        <dbReference type="EMBL" id="GLR69245.1"/>
    </source>
</evidence>
<name>A0AA37WJ22_9ALTE</name>
<reference evidence="2" key="1">
    <citation type="journal article" date="2014" name="Int. J. Syst. Evol. Microbiol.">
        <title>Complete genome sequence of Corynebacterium casei LMG S-19264T (=DSM 44701T), isolated from a smear-ripened cheese.</title>
        <authorList>
            <consortium name="US DOE Joint Genome Institute (JGI-PGF)"/>
            <person name="Walter F."/>
            <person name="Albersmeier A."/>
            <person name="Kalinowski J."/>
            <person name="Ruckert C."/>
        </authorList>
    </citation>
    <scope>NUCLEOTIDE SEQUENCE</scope>
    <source>
        <strain evidence="2">NBRC 110023</strain>
    </source>
</reference>
<accession>A0AA37WJ22</accession>
<dbReference type="EMBL" id="BSOT01000002">
    <property type="protein sequence ID" value="GLR69245.1"/>
    <property type="molecule type" value="Genomic_DNA"/>
</dbReference>
<feature type="region of interest" description="Disordered" evidence="1">
    <location>
        <begin position="50"/>
        <end position="72"/>
    </location>
</feature>
<dbReference type="Proteomes" id="UP001156601">
    <property type="component" value="Unassembled WGS sequence"/>
</dbReference>
<protein>
    <submittedName>
        <fullName evidence="2">Uncharacterized protein</fullName>
    </submittedName>
</protein>
<keyword evidence="3" id="KW-1185">Reference proteome</keyword>
<comment type="caution">
    <text evidence="2">The sequence shown here is derived from an EMBL/GenBank/DDBJ whole genome shotgun (WGS) entry which is preliminary data.</text>
</comment>
<proteinExistence type="predicted"/>
<reference evidence="2" key="2">
    <citation type="submission" date="2023-01" db="EMBL/GenBank/DDBJ databases">
        <title>Draft genome sequence of Agaribacter marinus strain NBRC 110023.</title>
        <authorList>
            <person name="Sun Q."/>
            <person name="Mori K."/>
        </authorList>
    </citation>
    <scope>NUCLEOTIDE SEQUENCE</scope>
    <source>
        <strain evidence="2">NBRC 110023</strain>
    </source>
</reference>
<gene>
    <name evidence="2" type="ORF">GCM10007852_01530</name>
</gene>
<sequence length="72" mass="8539">MHKDAVNNEHQQRMQRCEQYVGMAQNDCLKGENVTIEEYKDDFREFKKDLKQKNAEKTAKPVLKPKAVEQEK</sequence>
<evidence type="ECO:0000313" key="3">
    <source>
        <dbReference type="Proteomes" id="UP001156601"/>
    </source>
</evidence>
<evidence type="ECO:0000256" key="1">
    <source>
        <dbReference type="SAM" id="MobiDB-lite"/>
    </source>
</evidence>
<feature type="compositionally biased region" description="Basic and acidic residues" evidence="1">
    <location>
        <begin position="50"/>
        <end position="59"/>
    </location>
</feature>